<proteinExistence type="predicted"/>
<keyword evidence="2" id="KW-1185">Reference proteome</keyword>
<organism evidence="1 2">
    <name type="scientific">Hyaloscypha hepaticicola</name>
    <dbReference type="NCBI Taxonomy" id="2082293"/>
    <lineage>
        <taxon>Eukaryota</taxon>
        <taxon>Fungi</taxon>
        <taxon>Dikarya</taxon>
        <taxon>Ascomycota</taxon>
        <taxon>Pezizomycotina</taxon>
        <taxon>Leotiomycetes</taxon>
        <taxon>Helotiales</taxon>
        <taxon>Hyaloscyphaceae</taxon>
        <taxon>Hyaloscypha</taxon>
    </lineage>
</organism>
<evidence type="ECO:0000313" key="1">
    <source>
        <dbReference type="EMBL" id="PMD17815.1"/>
    </source>
</evidence>
<protein>
    <submittedName>
        <fullName evidence="1">Uncharacterized protein</fullName>
    </submittedName>
</protein>
<accession>A0A2J6PUW8</accession>
<reference evidence="1 2" key="1">
    <citation type="submission" date="2016-05" db="EMBL/GenBank/DDBJ databases">
        <title>A degradative enzymes factory behind the ericoid mycorrhizal symbiosis.</title>
        <authorList>
            <consortium name="DOE Joint Genome Institute"/>
            <person name="Martino E."/>
            <person name="Morin E."/>
            <person name="Grelet G."/>
            <person name="Kuo A."/>
            <person name="Kohler A."/>
            <person name="Daghino S."/>
            <person name="Barry K."/>
            <person name="Choi C."/>
            <person name="Cichocki N."/>
            <person name="Clum A."/>
            <person name="Copeland A."/>
            <person name="Hainaut M."/>
            <person name="Haridas S."/>
            <person name="Labutti K."/>
            <person name="Lindquist E."/>
            <person name="Lipzen A."/>
            <person name="Khouja H.-R."/>
            <person name="Murat C."/>
            <person name="Ohm R."/>
            <person name="Olson A."/>
            <person name="Spatafora J."/>
            <person name="Veneault-Fourrey C."/>
            <person name="Henrissat B."/>
            <person name="Grigoriev I."/>
            <person name="Martin F."/>
            <person name="Perotto S."/>
        </authorList>
    </citation>
    <scope>NUCLEOTIDE SEQUENCE [LARGE SCALE GENOMIC DNA]</scope>
    <source>
        <strain evidence="1 2">UAMH 7357</strain>
    </source>
</reference>
<dbReference type="EMBL" id="KZ613497">
    <property type="protein sequence ID" value="PMD17815.1"/>
    <property type="molecule type" value="Genomic_DNA"/>
</dbReference>
<dbReference type="AlphaFoldDB" id="A0A2J6PUW8"/>
<name>A0A2J6PUW8_9HELO</name>
<evidence type="ECO:0000313" key="2">
    <source>
        <dbReference type="Proteomes" id="UP000235672"/>
    </source>
</evidence>
<dbReference type="Proteomes" id="UP000235672">
    <property type="component" value="Unassembled WGS sequence"/>
</dbReference>
<gene>
    <name evidence="1" type="ORF">NA56DRAFT_707211</name>
</gene>
<sequence>MGLHATRRCIQTTEARKHDTQQLYTLFEIAMLEQCIGDEIDWDAAQKRLSSLPWEIWQLIQQTYLRVHKKKAEYIWILAKEEGASSHVVMFDHFQLWFNEAVCDRNAHLLKQNPVGEFWEETDGEV</sequence>